<evidence type="ECO:0000256" key="2">
    <source>
        <dbReference type="ARBA" id="ARBA00022490"/>
    </source>
</evidence>
<keyword evidence="3" id="KW-0808">Transferase</keyword>
<dbReference type="GO" id="GO:0008360">
    <property type="term" value="P:regulation of cell shape"/>
    <property type="evidence" value="ECO:0007669"/>
    <property type="project" value="UniProtKB-KW"/>
</dbReference>
<evidence type="ECO:0000256" key="8">
    <source>
        <dbReference type="SAM" id="Coils"/>
    </source>
</evidence>
<keyword evidence="7" id="KW-0961">Cell wall biogenesis/degradation</keyword>
<name>A0A087CW33_BIFRU</name>
<dbReference type="PANTHER" id="PTHR36174:SF2">
    <property type="entry name" value="AMINOACYLTRANSFERASE FEMA"/>
    <property type="match status" value="1"/>
</dbReference>
<evidence type="ECO:0000313" key="10">
    <source>
        <dbReference type="Proteomes" id="UP000029078"/>
    </source>
</evidence>
<feature type="coiled-coil region" evidence="8">
    <location>
        <begin position="255"/>
        <end position="282"/>
    </location>
</feature>
<sequence>MGTRSFTLETLTEEEFDDFSGKHPDGNFQQASAAGRLRAEQGVQVEYLGVRENGGLVAAALLETHRSKVSTFCTVHDGPLCDFDDAELTAFFIGQLKQRAKRNKAAQLEITPEKPYRLRDSEGKPIPDEQGGVPDDAIVKNLTACGFEHGGFTIGYTAVPRWRYVKDLDGIADERALLKSYDKRTQWSVKRAASMGVHVRELDDSELKVFADIEQATAERRSFEYRGEEYFHRFKKAYGSSAHFMVAEIHIAEYKADMEAKVDALKAKVDTLKTKIAERETTRLTRQLGEESRNLAAAEKRLAEAGALARKGDVLPAAASLFVEHPRETIYLFSGSVEEYKPFYASALIQHYAMLHLCLERGVNRYNFYGIDGVFDDPDDEGRGVLEFKQGFNGYVEELPGEFVLPVRPVVYRVKTALRHLLRH</sequence>
<keyword evidence="5" id="KW-0573">Peptidoglycan synthesis</keyword>
<evidence type="ECO:0000256" key="4">
    <source>
        <dbReference type="ARBA" id="ARBA00022960"/>
    </source>
</evidence>
<gene>
    <name evidence="9" type="ORF">BRUM_0624</name>
</gene>
<evidence type="ECO:0000256" key="3">
    <source>
        <dbReference type="ARBA" id="ARBA00022679"/>
    </source>
</evidence>
<evidence type="ECO:0000256" key="6">
    <source>
        <dbReference type="ARBA" id="ARBA00023315"/>
    </source>
</evidence>
<dbReference type="InterPro" id="IPR016181">
    <property type="entry name" value="Acyl_CoA_acyltransferase"/>
</dbReference>
<keyword evidence="8" id="KW-0175">Coiled coil</keyword>
<accession>A0A087CW33</accession>
<keyword evidence="6" id="KW-0012">Acyltransferase</keyword>
<dbReference type="Pfam" id="PF02388">
    <property type="entry name" value="FemAB"/>
    <property type="match status" value="1"/>
</dbReference>
<comment type="caution">
    <text evidence="9">The sequence shown here is derived from an EMBL/GenBank/DDBJ whole genome shotgun (WGS) entry which is preliminary data.</text>
</comment>
<dbReference type="PANTHER" id="PTHR36174">
    <property type="entry name" value="LIPID II:GLYCINE GLYCYLTRANSFERASE"/>
    <property type="match status" value="1"/>
</dbReference>
<dbReference type="STRING" id="78346.BRUM_0624"/>
<dbReference type="Gene3D" id="1.20.58.90">
    <property type="match status" value="1"/>
</dbReference>
<keyword evidence="4" id="KW-0133">Cell shape</keyword>
<dbReference type="Proteomes" id="UP000029078">
    <property type="component" value="Unassembled WGS sequence"/>
</dbReference>
<dbReference type="GO" id="GO:0009252">
    <property type="term" value="P:peptidoglycan biosynthetic process"/>
    <property type="evidence" value="ECO:0007669"/>
    <property type="project" value="UniProtKB-KW"/>
</dbReference>
<dbReference type="SUPFAM" id="SSF55729">
    <property type="entry name" value="Acyl-CoA N-acyltransferases (Nat)"/>
    <property type="match status" value="2"/>
</dbReference>
<keyword evidence="10" id="KW-1185">Reference proteome</keyword>
<organism evidence="9 10">
    <name type="scientific">Bifidobacterium ruminantium</name>
    <dbReference type="NCBI Taxonomy" id="78346"/>
    <lineage>
        <taxon>Bacteria</taxon>
        <taxon>Bacillati</taxon>
        <taxon>Actinomycetota</taxon>
        <taxon>Actinomycetes</taxon>
        <taxon>Bifidobacteriales</taxon>
        <taxon>Bifidobacteriaceae</taxon>
        <taxon>Bifidobacterium</taxon>
    </lineage>
</organism>
<dbReference type="PROSITE" id="PS51191">
    <property type="entry name" value="FEMABX"/>
    <property type="match status" value="1"/>
</dbReference>
<reference evidence="9 10" key="1">
    <citation type="submission" date="2014-03" db="EMBL/GenBank/DDBJ databases">
        <title>Genomics of Bifidobacteria.</title>
        <authorList>
            <person name="Ventura M."/>
            <person name="Milani C."/>
            <person name="Lugli G.A."/>
        </authorList>
    </citation>
    <scope>NUCLEOTIDE SEQUENCE [LARGE SCALE GENOMIC DNA]</scope>
    <source>
        <strain evidence="9 10">LMG 21811</strain>
    </source>
</reference>
<proteinExistence type="inferred from homology"/>
<evidence type="ECO:0000256" key="7">
    <source>
        <dbReference type="ARBA" id="ARBA00023316"/>
    </source>
</evidence>
<dbReference type="InterPro" id="IPR003447">
    <property type="entry name" value="FEMABX"/>
</dbReference>
<dbReference type="InterPro" id="IPR050644">
    <property type="entry name" value="PG_Glycine_Bridge_Synth"/>
</dbReference>
<evidence type="ECO:0000313" key="9">
    <source>
        <dbReference type="EMBL" id="KFI87483.1"/>
    </source>
</evidence>
<dbReference type="RefSeq" id="WP_034884878.1">
    <property type="nucleotide sequence ID" value="NZ_JGZL01000012.1"/>
</dbReference>
<comment type="similarity">
    <text evidence="1">Belongs to the FemABX family.</text>
</comment>
<evidence type="ECO:0000256" key="5">
    <source>
        <dbReference type="ARBA" id="ARBA00022984"/>
    </source>
</evidence>
<dbReference type="eggNOG" id="COG2348">
    <property type="taxonomic scope" value="Bacteria"/>
</dbReference>
<keyword evidence="2" id="KW-0963">Cytoplasm</keyword>
<evidence type="ECO:0000256" key="1">
    <source>
        <dbReference type="ARBA" id="ARBA00009943"/>
    </source>
</evidence>
<dbReference type="EMBL" id="JGZL01000012">
    <property type="protein sequence ID" value="KFI87483.1"/>
    <property type="molecule type" value="Genomic_DNA"/>
</dbReference>
<dbReference type="GO" id="GO:0016755">
    <property type="term" value="F:aminoacyltransferase activity"/>
    <property type="evidence" value="ECO:0007669"/>
    <property type="project" value="InterPro"/>
</dbReference>
<dbReference type="GO" id="GO:0071555">
    <property type="term" value="P:cell wall organization"/>
    <property type="evidence" value="ECO:0007669"/>
    <property type="project" value="UniProtKB-KW"/>
</dbReference>
<protein>
    <submittedName>
        <fullName evidence="9">FemAB-like protein</fullName>
    </submittedName>
</protein>
<dbReference type="Gene3D" id="3.40.630.30">
    <property type="match status" value="2"/>
</dbReference>
<dbReference type="AlphaFoldDB" id="A0A087CW33"/>